<comment type="caution">
    <text evidence="5">The sequence shown here is derived from an EMBL/GenBank/DDBJ whole genome shotgun (WGS) entry which is preliminary data.</text>
</comment>
<evidence type="ECO:0000256" key="3">
    <source>
        <dbReference type="ARBA" id="ARBA00022525"/>
    </source>
</evidence>
<evidence type="ECO:0000256" key="2">
    <source>
        <dbReference type="ARBA" id="ARBA00004613"/>
    </source>
</evidence>
<gene>
    <name evidence="5" type="ORF">BCR41DRAFT_132367</name>
</gene>
<name>A0A1Y2GG98_9FUNG</name>
<dbReference type="InterPro" id="IPR045379">
    <property type="entry name" value="Crinkler_N"/>
</dbReference>
<evidence type="ECO:0000313" key="6">
    <source>
        <dbReference type="Proteomes" id="UP000193648"/>
    </source>
</evidence>
<dbReference type="AlphaFoldDB" id="A0A1Y2GG98"/>
<protein>
    <recommendedName>
        <fullName evidence="4">Crinkler effector protein N-terminal domain-containing protein</fullName>
    </recommendedName>
</protein>
<dbReference type="RefSeq" id="XP_021879098.1">
    <property type="nucleotide sequence ID" value="XM_022019491.1"/>
</dbReference>
<evidence type="ECO:0000313" key="5">
    <source>
        <dbReference type="EMBL" id="ORZ10008.1"/>
    </source>
</evidence>
<dbReference type="Proteomes" id="UP000193648">
    <property type="component" value="Unassembled WGS sequence"/>
</dbReference>
<organism evidence="5 6">
    <name type="scientific">Lobosporangium transversale</name>
    <dbReference type="NCBI Taxonomy" id="64571"/>
    <lineage>
        <taxon>Eukaryota</taxon>
        <taxon>Fungi</taxon>
        <taxon>Fungi incertae sedis</taxon>
        <taxon>Mucoromycota</taxon>
        <taxon>Mortierellomycotina</taxon>
        <taxon>Mortierellomycetes</taxon>
        <taxon>Mortierellales</taxon>
        <taxon>Mortierellaceae</taxon>
        <taxon>Lobosporangium</taxon>
    </lineage>
</organism>
<dbReference type="InParanoid" id="A0A1Y2GG98"/>
<proteinExistence type="predicted"/>
<accession>A0A1Y2GG98</accession>
<dbReference type="GO" id="GO:0043657">
    <property type="term" value="C:host cell"/>
    <property type="evidence" value="ECO:0007669"/>
    <property type="project" value="UniProtKB-SubCell"/>
</dbReference>
<evidence type="ECO:0000259" key="4">
    <source>
        <dbReference type="Pfam" id="PF20147"/>
    </source>
</evidence>
<dbReference type="EMBL" id="MCFF01000032">
    <property type="protein sequence ID" value="ORZ10008.1"/>
    <property type="molecule type" value="Genomic_DNA"/>
</dbReference>
<dbReference type="GeneID" id="33561336"/>
<dbReference type="OrthoDB" id="2304312at2759"/>
<evidence type="ECO:0000256" key="1">
    <source>
        <dbReference type="ARBA" id="ARBA00004340"/>
    </source>
</evidence>
<reference evidence="5 6" key="1">
    <citation type="submission" date="2016-07" db="EMBL/GenBank/DDBJ databases">
        <title>Pervasive Adenine N6-methylation of Active Genes in Fungi.</title>
        <authorList>
            <consortium name="DOE Joint Genome Institute"/>
            <person name="Mondo S.J."/>
            <person name="Dannebaum R.O."/>
            <person name="Kuo R.C."/>
            <person name="Labutti K."/>
            <person name="Haridas S."/>
            <person name="Kuo A."/>
            <person name="Salamov A."/>
            <person name="Ahrendt S.R."/>
            <person name="Lipzen A."/>
            <person name="Sullivan W."/>
            <person name="Andreopoulos W.B."/>
            <person name="Clum A."/>
            <person name="Lindquist E."/>
            <person name="Daum C."/>
            <person name="Ramamoorthy G.K."/>
            <person name="Gryganskyi A."/>
            <person name="Culley D."/>
            <person name="Magnuson J.K."/>
            <person name="James T.Y."/>
            <person name="O'Malley M.A."/>
            <person name="Stajich J.E."/>
            <person name="Spatafora J.W."/>
            <person name="Visel A."/>
            <person name="Grigoriev I.V."/>
        </authorList>
    </citation>
    <scope>NUCLEOTIDE SEQUENCE [LARGE SCALE GENOMIC DNA]</scope>
    <source>
        <strain evidence="5 6">NRRL 3116</strain>
    </source>
</reference>
<feature type="domain" description="Crinkler effector protein N-terminal" evidence="4">
    <location>
        <begin position="75"/>
        <end position="178"/>
    </location>
</feature>
<keyword evidence="3" id="KW-0964">Secreted</keyword>
<dbReference type="Pfam" id="PF20147">
    <property type="entry name" value="Crinkler"/>
    <property type="match status" value="1"/>
</dbReference>
<keyword evidence="6" id="KW-1185">Reference proteome</keyword>
<comment type="subcellular location">
    <subcellularLocation>
        <location evidence="1">Host cell</location>
    </subcellularLocation>
    <subcellularLocation>
        <location evidence="2">Secreted</location>
    </subcellularLocation>
</comment>
<sequence length="182" mass="20494">MKRRVGSEKNLRALSLKYQNDAHATGKDNNHRQIKSSNYTFSSHSFNPHSSMDSLKYVKTNSSQKNAHPKNKVFTLFCVLDGEPLSAVIDVWAPSRTSVSQLKSLIRTTAKIKSRSIAWADDLDTIDDSKMDLWKVNMSCGEDDLPVRLTDIVSKSKLNPCDKLSNIFEKRPASGFIHNHSN</sequence>
<dbReference type="GO" id="GO:0005576">
    <property type="term" value="C:extracellular region"/>
    <property type="evidence" value="ECO:0007669"/>
    <property type="project" value="UniProtKB-SubCell"/>
</dbReference>